<gene>
    <name evidence="2" type="ORF">A3G54_00285</name>
</gene>
<organism evidence="2 3">
    <name type="scientific">Candidatus Giovannonibacteria bacterium RIFCSPLOWO2_12_FULL_44_15</name>
    <dbReference type="NCBI Taxonomy" id="1798364"/>
    <lineage>
        <taxon>Bacteria</taxon>
        <taxon>Candidatus Giovannoniibacteriota</taxon>
    </lineage>
</organism>
<evidence type="ECO:0000256" key="1">
    <source>
        <dbReference type="SAM" id="Phobius"/>
    </source>
</evidence>
<dbReference type="EMBL" id="MFIQ01000022">
    <property type="protein sequence ID" value="OGF93330.1"/>
    <property type="molecule type" value="Genomic_DNA"/>
</dbReference>
<dbReference type="AlphaFoldDB" id="A0A1F5XZW5"/>
<keyword evidence="1" id="KW-1133">Transmembrane helix</keyword>
<accession>A0A1F5XZW5</accession>
<evidence type="ECO:0000313" key="2">
    <source>
        <dbReference type="EMBL" id="OGF93330.1"/>
    </source>
</evidence>
<proteinExistence type="predicted"/>
<protein>
    <submittedName>
        <fullName evidence="2">Uncharacterized protein</fullName>
    </submittedName>
</protein>
<dbReference type="Proteomes" id="UP000178894">
    <property type="component" value="Unassembled WGS sequence"/>
</dbReference>
<sequence length="106" mass="11285">MAVGVGVGVGVGAMTNVQPVLLLLLVTLNPTASIFVALILFESETIKYSMLRVPCGSINQAVPGELAARVKRFPEAPCAVQVLEIVWVSPEPNVRVSAELIVFVRL</sequence>
<keyword evidence="1" id="KW-0812">Transmembrane</keyword>
<feature type="transmembrane region" description="Helical" evidence="1">
    <location>
        <begin position="20"/>
        <end position="41"/>
    </location>
</feature>
<reference evidence="2 3" key="1">
    <citation type="journal article" date="2016" name="Nat. Commun.">
        <title>Thousands of microbial genomes shed light on interconnected biogeochemical processes in an aquifer system.</title>
        <authorList>
            <person name="Anantharaman K."/>
            <person name="Brown C.T."/>
            <person name="Hug L.A."/>
            <person name="Sharon I."/>
            <person name="Castelle C.J."/>
            <person name="Probst A.J."/>
            <person name="Thomas B.C."/>
            <person name="Singh A."/>
            <person name="Wilkins M.J."/>
            <person name="Karaoz U."/>
            <person name="Brodie E.L."/>
            <person name="Williams K.H."/>
            <person name="Hubbard S.S."/>
            <person name="Banfield J.F."/>
        </authorList>
    </citation>
    <scope>NUCLEOTIDE SEQUENCE [LARGE SCALE GENOMIC DNA]</scope>
</reference>
<evidence type="ECO:0000313" key="3">
    <source>
        <dbReference type="Proteomes" id="UP000178894"/>
    </source>
</evidence>
<comment type="caution">
    <text evidence="2">The sequence shown here is derived from an EMBL/GenBank/DDBJ whole genome shotgun (WGS) entry which is preliminary data.</text>
</comment>
<keyword evidence="1" id="KW-0472">Membrane</keyword>
<name>A0A1F5XZW5_9BACT</name>